<sequence>MNALRNALMGGKGKHSRLLGGSAATVAALYVVWKWANKEEPRGKLITVLEDVADQEYDVIVVGGGTAGCVLASRLSENPLIKVLLLEAGQSGKDNPNTFIPCAYNKYWNSEHEWGMFTEPQEYATNRKVYWPRGKLLGGCTNMNASMFHYGAPSDYDEWAKLQKGQPGAQDWSYSAFHPYFNKFEKFSPAQAWPGVDVTLRGAEGLVHTGHHSYFGPYTKDFLKASRAAGIEHSDDVNTHKGTLGVTKGRRVTSESAYLTPDVLARSNLKVATGAYVNRVLFDGVGSSVRAVGVEFRDATGAVFSCKARKEVVLAAGAIHTPQILMLSGVGPADHLKSVDVTVVADIPGVGSGLKDHAVIDTRYANKYSDTLDYLQPKTLGHSAKFANALLKYQLTGTGPLSTNIVEAAAFLRSDDPALFPPEKFTAETTPEDTTTGEAAPDLEMFLSVIAYKDSGLTAFEYPGEYTFGMHAVCLRPKSSGTIRLKSNNPADAPLIDPHYLEDQNDVKTLVRGLRLIDATVKQEPLASRINHLGDTYPDLQHDLSKKTDAELEQFVRENISTLYHPACTARMAPLADGGVVDPFLRVHGIPNLRVADASVFPSIVAGHTAAPVYAIAEKASDLINQDIKIL</sequence>
<evidence type="ECO:0000313" key="1">
    <source>
        <dbReference type="EMBL" id="KAI0091018.1"/>
    </source>
</evidence>
<comment type="caution">
    <text evidence="1">The sequence shown here is derived from an EMBL/GenBank/DDBJ whole genome shotgun (WGS) entry which is preliminary data.</text>
</comment>
<name>A0ACB8U9L3_9APHY</name>
<reference evidence="1" key="1">
    <citation type="journal article" date="2021" name="Environ. Microbiol.">
        <title>Gene family expansions and transcriptome signatures uncover fungal adaptations to wood decay.</title>
        <authorList>
            <person name="Hage H."/>
            <person name="Miyauchi S."/>
            <person name="Viragh M."/>
            <person name="Drula E."/>
            <person name="Min B."/>
            <person name="Chaduli D."/>
            <person name="Navarro D."/>
            <person name="Favel A."/>
            <person name="Norest M."/>
            <person name="Lesage-Meessen L."/>
            <person name="Balint B."/>
            <person name="Merenyi Z."/>
            <person name="de Eugenio L."/>
            <person name="Morin E."/>
            <person name="Martinez A.T."/>
            <person name="Baldrian P."/>
            <person name="Stursova M."/>
            <person name="Martinez M.J."/>
            <person name="Novotny C."/>
            <person name="Magnuson J.K."/>
            <person name="Spatafora J.W."/>
            <person name="Maurice S."/>
            <person name="Pangilinan J."/>
            <person name="Andreopoulos W."/>
            <person name="LaButti K."/>
            <person name="Hundley H."/>
            <person name="Na H."/>
            <person name="Kuo A."/>
            <person name="Barry K."/>
            <person name="Lipzen A."/>
            <person name="Henrissat B."/>
            <person name="Riley R."/>
            <person name="Ahrendt S."/>
            <person name="Nagy L.G."/>
            <person name="Grigoriev I.V."/>
            <person name="Martin F."/>
            <person name="Rosso M.N."/>
        </authorList>
    </citation>
    <scope>NUCLEOTIDE SEQUENCE</scope>
    <source>
        <strain evidence="1">CBS 384.51</strain>
    </source>
</reference>
<keyword evidence="2" id="KW-1185">Reference proteome</keyword>
<proteinExistence type="predicted"/>
<evidence type="ECO:0000313" key="2">
    <source>
        <dbReference type="Proteomes" id="UP001055072"/>
    </source>
</evidence>
<gene>
    <name evidence="1" type="ORF">BDY19DRAFT_904519</name>
</gene>
<dbReference type="EMBL" id="MU274906">
    <property type="protein sequence ID" value="KAI0091018.1"/>
    <property type="molecule type" value="Genomic_DNA"/>
</dbReference>
<protein>
    <submittedName>
        <fullName evidence="1">GMC oxidoreductase</fullName>
    </submittedName>
</protein>
<accession>A0ACB8U9L3</accession>
<organism evidence="1 2">
    <name type="scientific">Irpex rosettiformis</name>
    <dbReference type="NCBI Taxonomy" id="378272"/>
    <lineage>
        <taxon>Eukaryota</taxon>
        <taxon>Fungi</taxon>
        <taxon>Dikarya</taxon>
        <taxon>Basidiomycota</taxon>
        <taxon>Agaricomycotina</taxon>
        <taxon>Agaricomycetes</taxon>
        <taxon>Polyporales</taxon>
        <taxon>Irpicaceae</taxon>
        <taxon>Irpex</taxon>
    </lineage>
</organism>
<dbReference type="Proteomes" id="UP001055072">
    <property type="component" value="Unassembled WGS sequence"/>
</dbReference>